<evidence type="ECO:0000313" key="14">
    <source>
        <dbReference type="EMBL" id="ARU58598.1"/>
    </source>
</evidence>
<keyword evidence="8" id="KW-0067">ATP-binding</keyword>
<dbReference type="Pfam" id="PF01288">
    <property type="entry name" value="HPPK"/>
    <property type="match status" value="1"/>
</dbReference>
<evidence type="ECO:0000256" key="4">
    <source>
        <dbReference type="ARBA" id="ARBA00016218"/>
    </source>
</evidence>
<reference evidence="14 15" key="1">
    <citation type="submission" date="2017-05" db="EMBL/GenBank/DDBJ databases">
        <title>Genomic insights into alkan degradation activity of Oleiphilus messinensis.</title>
        <authorList>
            <person name="Kozyavkin S.A."/>
            <person name="Slesarev A.I."/>
            <person name="Golyshin P.N."/>
            <person name="Korzhenkov A."/>
            <person name="Golyshina O.N."/>
            <person name="Toshchakov S.V."/>
        </authorList>
    </citation>
    <scope>NUCLEOTIDE SEQUENCE [LARGE SCALE GENOMIC DNA]</scope>
    <source>
        <strain evidence="14 15">ME102</strain>
    </source>
</reference>
<dbReference type="PANTHER" id="PTHR43071">
    <property type="entry name" value="2-AMINO-4-HYDROXY-6-HYDROXYMETHYLDIHYDROPTERIDINE PYROPHOSPHOKINASE"/>
    <property type="match status" value="1"/>
</dbReference>
<comment type="similarity">
    <text evidence="2">Belongs to the HPPK family.</text>
</comment>
<evidence type="ECO:0000313" key="15">
    <source>
        <dbReference type="Proteomes" id="UP000196027"/>
    </source>
</evidence>
<keyword evidence="6" id="KW-0547">Nucleotide-binding</keyword>
<comment type="pathway">
    <text evidence="1">Cofactor biosynthesis; tetrahydrofolate biosynthesis; 2-amino-4-hydroxy-6-hydroxymethyl-7,8-dihydropteridine diphosphate from 7,8-dihydroneopterin triphosphate: step 4/4.</text>
</comment>
<evidence type="ECO:0000256" key="6">
    <source>
        <dbReference type="ARBA" id="ARBA00022741"/>
    </source>
</evidence>
<accession>A0A1Y0IDI6</accession>
<dbReference type="EMBL" id="CP021425">
    <property type="protein sequence ID" value="ARU58598.1"/>
    <property type="molecule type" value="Genomic_DNA"/>
</dbReference>
<dbReference type="RefSeq" id="WP_087463359.1">
    <property type="nucleotide sequence ID" value="NZ_CP021425.1"/>
</dbReference>
<evidence type="ECO:0000259" key="13">
    <source>
        <dbReference type="PROSITE" id="PS00794"/>
    </source>
</evidence>
<dbReference type="NCBIfam" id="TIGR01498">
    <property type="entry name" value="folK"/>
    <property type="match status" value="1"/>
</dbReference>
<dbReference type="CDD" id="cd00483">
    <property type="entry name" value="HPPK"/>
    <property type="match status" value="1"/>
</dbReference>
<evidence type="ECO:0000256" key="8">
    <source>
        <dbReference type="ARBA" id="ARBA00022840"/>
    </source>
</evidence>
<evidence type="ECO:0000256" key="2">
    <source>
        <dbReference type="ARBA" id="ARBA00005810"/>
    </source>
</evidence>
<comment type="function">
    <text evidence="10">Catalyzes the transfer of pyrophosphate from adenosine triphosphate (ATP) to 6-hydroxymethyl-7,8-dihydropterin, an enzymatic step in folate biosynthesis pathway.</text>
</comment>
<keyword evidence="7 14" id="KW-0418">Kinase</keyword>
<dbReference type="PANTHER" id="PTHR43071:SF1">
    <property type="entry name" value="2-AMINO-4-HYDROXY-6-HYDROXYMETHYLDIHYDROPTERIDINE PYROPHOSPHOKINASE"/>
    <property type="match status" value="1"/>
</dbReference>
<keyword evidence="15" id="KW-1185">Reference proteome</keyword>
<organism evidence="14 15">
    <name type="scientific">Oleiphilus messinensis</name>
    <dbReference type="NCBI Taxonomy" id="141451"/>
    <lineage>
        <taxon>Bacteria</taxon>
        <taxon>Pseudomonadati</taxon>
        <taxon>Pseudomonadota</taxon>
        <taxon>Gammaproteobacteria</taxon>
        <taxon>Oceanospirillales</taxon>
        <taxon>Oleiphilaceae</taxon>
        <taxon>Oleiphilus</taxon>
    </lineage>
</organism>
<proteinExistence type="inferred from homology"/>
<dbReference type="OrthoDB" id="9808041at2"/>
<dbReference type="PROSITE" id="PS00794">
    <property type="entry name" value="HPPK"/>
    <property type="match status" value="1"/>
</dbReference>
<dbReference type="UniPathway" id="UPA00077">
    <property type="reaction ID" value="UER00155"/>
</dbReference>
<name>A0A1Y0IDI6_9GAMM</name>
<dbReference type="Proteomes" id="UP000196027">
    <property type="component" value="Chromosome"/>
</dbReference>
<keyword evidence="9" id="KW-0289">Folate biosynthesis</keyword>
<feature type="domain" description="7,8-dihydro-6-hydroxymethylpterin-pyrophosphokinase" evidence="13">
    <location>
        <begin position="94"/>
        <end position="105"/>
    </location>
</feature>
<dbReference type="GO" id="GO:0046656">
    <property type="term" value="P:folic acid biosynthetic process"/>
    <property type="evidence" value="ECO:0007669"/>
    <property type="project" value="UniProtKB-KW"/>
</dbReference>
<dbReference type="EC" id="2.7.6.3" evidence="3"/>
<dbReference type="SUPFAM" id="SSF55083">
    <property type="entry name" value="6-hydroxymethyl-7,8-dihydropterin pyrophosphokinase, HPPK"/>
    <property type="match status" value="1"/>
</dbReference>
<dbReference type="AlphaFoldDB" id="A0A1Y0IDI6"/>
<dbReference type="InterPro" id="IPR035907">
    <property type="entry name" value="Hppk_sf"/>
</dbReference>
<dbReference type="InterPro" id="IPR000550">
    <property type="entry name" value="Hppk"/>
</dbReference>
<dbReference type="KEGG" id="ome:OLMES_4602"/>
<evidence type="ECO:0000256" key="10">
    <source>
        <dbReference type="ARBA" id="ARBA00029409"/>
    </source>
</evidence>
<keyword evidence="5" id="KW-0808">Transferase</keyword>
<sequence>MAASHTAPKVYIALGSNLADPNAQLNEAISRLRQVSGITITAYSSIYSSHPVGPQDQPDYANAVVEITTNLSPQTLLKVLKNIEAEQGRTAGRRWGERLIDLDIILYGNQEIRTPDLTIPHLEMANRNFVLLPLAEIAPHTTLPCGTTILALIDKCPDNPLHKIGAFKH</sequence>
<evidence type="ECO:0000256" key="9">
    <source>
        <dbReference type="ARBA" id="ARBA00022909"/>
    </source>
</evidence>
<evidence type="ECO:0000256" key="7">
    <source>
        <dbReference type="ARBA" id="ARBA00022777"/>
    </source>
</evidence>
<dbReference type="GO" id="GO:0016301">
    <property type="term" value="F:kinase activity"/>
    <property type="evidence" value="ECO:0007669"/>
    <property type="project" value="UniProtKB-KW"/>
</dbReference>
<dbReference type="Gene3D" id="3.30.70.560">
    <property type="entry name" value="7,8-Dihydro-6-hydroxymethylpterin-pyrophosphokinase HPPK"/>
    <property type="match status" value="1"/>
</dbReference>
<evidence type="ECO:0000256" key="3">
    <source>
        <dbReference type="ARBA" id="ARBA00013253"/>
    </source>
</evidence>
<dbReference type="GO" id="GO:0046654">
    <property type="term" value="P:tetrahydrofolate biosynthetic process"/>
    <property type="evidence" value="ECO:0007669"/>
    <property type="project" value="UniProtKB-UniPathway"/>
</dbReference>
<evidence type="ECO:0000256" key="1">
    <source>
        <dbReference type="ARBA" id="ARBA00005051"/>
    </source>
</evidence>
<dbReference type="GO" id="GO:0003848">
    <property type="term" value="F:2-amino-4-hydroxy-6-hydroxymethyldihydropteridine diphosphokinase activity"/>
    <property type="evidence" value="ECO:0007669"/>
    <property type="project" value="UniProtKB-EC"/>
</dbReference>
<gene>
    <name evidence="14" type="ORF">OLMES_4602</name>
</gene>
<protein>
    <recommendedName>
        <fullName evidence="4">2-amino-4-hydroxy-6-hydroxymethyldihydropteridine pyrophosphokinase</fullName>
        <ecNumber evidence="3">2.7.6.3</ecNumber>
    </recommendedName>
    <alternativeName>
        <fullName evidence="11">6-hydroxymethyl-7,8-dihydropterin pyrophosphokinase</fullName>
    </alternativeName>
    <alternativeName>
        <fullName evidence="12">7,8-dihydro-6-hydroxymethylpterin-pyrophosphokinase</fullName>
    </alternativeName>
</protein>
<evidence type="ECO:0000256" key="5">
    <source>
        <dbReference type="ARBA" id="ARBA00022679"/>
    </source>
</evidence>
<evidence type="ECO:0000256" key="12">
    <source>
        <dbReference type="ARBA" id="ARBA00033413"/>
    </source>
</evidence>
<dbReference type="GO" id="GO:0005524">
    <property type="term" value="F:ATP binding"/>
    <property type="evidence" value="ECO:0007669"/>
    <property type="project" value="UniProtKB-KW"/>
</dbReference>
<evidence type="ECO:0000256" key="11">
    <source>
        <dbReference type="ARBA" id="ARBA00029766"/>
    </source>
</evidence>